<keyword evidence="2" id="KW-1133">Transmembrane helix</keyword>
<accession>A0A8J6C1D3</accession>
<gene>
    <name evidence="3" type="ORF">KFE25_003768</name>
</gene>
<evidence type="ECO:0000256" key="2">
    <source>
        <dbReference type="SAM" id="Phobius"/>
    </source>
</evidence>
<evidence type="ECO:0000256" key="1">
    <source>
        <dbReference type="SAM" id="MobiDB-lite"/>
    </source>
</evidence>
<keyword evidence="2" id="KW-0472">Membrane</keyword>
<evidence type="ECO:0000313" key="4">
    <source>
        <dbReference type="Proteomes" id="UP000751190"/>
    </source>
</evidence>
<evidence type="ECO:0000313" key="3">
    <source>
        <dbReference type="EMBL" id="KAG8457464.1"/>
    </source>
</evidence>
<organism evidence="3 4">
    <name type="scientific">Diacronema lutheri</name>
    <name type="common">Unicellular marine alga</name>
    <name type="synonym">Monochrysis lutheri</name>
    <dbReference type="NCBI Taxonomy" id="2081491"/>
    <lineage>
        <taxon>Eukaryota</taxon>
        <taxon>Haptista</taxon>
        <taxon>Haptophyta</taxon>
        <taxon>Pavlovophyceae</taxon>
        <taxon>Pavlovales</taxon>
        <taxon>Pavlovaceae</taxon>
        <taxon>Diacronema</taxon>
    </lineage>
</organism>
<proteinExistence type="predicted"/>
<dbReference type="AlphaFoldDB" id="A0A8J6C1D3"/>
<reference evidence="3" key="1">
    <citation type="submission" date="2021-05" db="EMBL/GenBank/DDBJ databases">
        <title>The genome of the haptophyte Pavlova lutheri (Diacronema luteri, Pavlovales) - a model for lipid biosynthesis in eukaryotic algae.</title>
        <authorList>
            <person name="Hulatt C.J."/>
            <person name="Posewitz M.C."/>
        </authorList>
    </citation>
    <scope>NUCLEOTIDE SEQUENCE</scope>
    <source>
        <strain evidence="3">NIVA-4/92</strain>
    </source>
</reference>
<comment type="caution">
    <text evidence="3">The sequence shown here is derived from an EMBL/GenBank/DDBJ whole genome shotgun (WGS) entry which is preliminary data.</text>
</comment>
<keyword evidence="2" id="KW-0812">Transmembrane</keyword>
<keyword evidence="4" id="KW-1185">Reference proteome</keyword>
<dbReference type="Proteomes" id="UP000751190">
    <property type="component" value="Unassembled WGS sequence"/>
</dbReference>
<feature type="compositionally biased region" description="Low complexity" evidence="1">
    <location>
        <begin position="46"/>
        <end position="59"/>
    </location>
</feature>
<name>A0A8J6C1D3_DIALT</name>
<feature type="transmembrane region" description="Helical" evidence="2">
    <location>
        <begin position="6"/>
        <end position="31"/>
    </location>
</feature>
<dbReference type="EMBL" id="JAGTXO010000069">
    <property type="protein sequence ID" value="KAG8457464.1"/>
    <property type="molecule type" value="Genomic_DNA"/>
</dbReference>
<sequence>MGGAGGFVACASLVLLLVGGAAVASLLLGLLHDEPMLRGRASTALSESSPSRPTRAASPAPEPEQAFAVGRRNGHLPIAAPTFAKNCDDWPSTDTVAAFESLGIDITGMGWRCLDASRVERLERDRGEVRAGVELSPAQCKAWCLKQHPRELFLEDGAAGWCCEWRPDNAGECAWSDGVARFTPIEGMCEPGRGGAHEPCARSLAYNLCELAEGFRLFDRGRCLFHRDVVLAQLEANSRNECSVLCDQYADNVVSGEQTCTGFAYLKSTKEAGRGRHRRQQAPCILLSKCKRRPRASDDYDFFLRPEAIPPLPALT</sequence>
<feature type="region of interest" description="Disordered" evidence="1">
    <location>
        <begin position="41"/>
        <end position="63"/>
    </location>
</feature>
<protein>
    <submittedName>
        <fullName evidence="3">Uncharacterized protein</fullName>
    </submittedName>
</protein>